<dbReference type="Proteomes" id="UP000001699">
    <property type="component" value="Unassembled WGS sequence"/>
</dbReference>
<sequence length="72" mass="8407">MLWLWDHHWPELIHPFASAIDTDLPAPDEMVCVLGNSKPSWVRWPEGKKSVHDVYGDDSIEGWHKKHGLFME</sequence>
<protein>
    <recommendedName>
        <fullName evidence="3">DUF636 domain-containing protein</fullName>
    </recommendedName>
</protein>
<organism evidence="1 2">
    <name type="scientific">Aspergillus fumigatus (strain CBS 144.89 / FGSC A1163 / CEA10)</name>
    <name type="common">Neosartorya fumigata</name>
    <dbReference type="NCBI Taxonomy" id="451804"/>
    <lineage>
        <taxon>Eukaryota</taxon>
        <taxon>Fungi</taxon>
        <taxon>Dikarya</taxon>
        <taxon>Ascomycota</taxon>
        <taxon>Pezizomycotina</taxon>
        <taxon>Eurotiomycetes</taxon>
        <taxon>Eurotiomycetidae</taxon>
        <taxon>Eurotiales</taxon>
        <taxon>Aspergillaceae</taxon>
        <taxon>Aspergillus</taxon>
        <taxon>Aspergillus subgen. Fumigati</taxon>
    </lineage>
</organism>
<keyword evidence="2" id="KW-1185">Reference proteome</keyword>
<reference evidence="1 2" key="1">
    <citation type="journal article" date="2008" name="PLoS Genet.">
        <title>Genomic islands in the pathogenic filamentous fungus Aspergillus fumigatus.</title>
        <authorList>
            <person name="Fedorova N.D."/>
            <person name="Khaldi N."/>
            <person name="Joardar V.S."/>
            <person name="Maiti R."/>
            <person name="Amedeo P."/>
            <person name="Anderson M.J."/>
            <person name="Crabtree J."/>
            <person name="Silva J.C."/>
            <person name="Badger J.H."/>
            <person name="Albarraq A."/>
            <person name="Angiuoli S."/>
            <person name="Bussey H."/>
            <person name="Bowyer P."/>
            <person name="Cotty P.J."/>
            <person name="Dyer P.S."/>
            <person name="Egan A."/>
            <person name="Galens K."/>
            <person name="Fraser-Liggett C.M."/>
            <person name="Haas B.J."/>
            <person name="Inman J.M."/>
            <person name="Kent R."/>
            <person name="Lemieux S."/>
            <person name="Malavazi I."/>
            <person name="Orvis J."/>
            <person name="Roemer T."/>
            <person name="Ronning C.M."/>
            <person name="Sundaram J.P."/>
            <person name="Sutton G."/>
            <person name="Turner G."/>
            <person name="Venter J.C."/>
            <person name="White O.R."/>
            <person name="Whitty B.R."/>
            <person name="Youngman P."/>
            <person name="Wolfe K.H."/>
            <person name="Goldman G.H."/>
            <person name="Wortman J.R."/>
            <person name="Jiang B."/>
            <person name="Denning D.W."/>
            <person name="Nierman W.C."/>
        </authorList>
    </citation>
    <scope>NUCLEOTIDE SEQUENCE [LARGE SCALE GENOMIC DNA]</scope>
    <source>
        <strain evidence="2">CBS 144.89 / FGSC A1163 / CEA10</strain>
    </source>
</reference>
<name>B0XQ97_ASPFC</name>
<dbReference type="OrthoDB" id="406544at2759"/>
<gene>
    <name evidence="1" type="ORF">AFUB_009199</name>
</gene>
<dbReference type="VEuPathDB" id="FungiDB:AFUB_009199"/>
<evidence type="ECO:0000313" key="2">
    <source>
        <dbReference type="Proteomes" id="UP000001699"/>
    </source>
</evidence>
<evidence type="ECO:0008006" key="3">
    <source>
        <dbReference type="Google" id="ProtNLM"/>
    </source>
</evidence>
<dbReference type="EMBL" id="DS499594">
    <property type="protein sequence ID" value="EDP56211.1"/>
    <property type="molecule type" value="Genomic_DNA"/>
</dbReference>
<dbReference type="AlphaFoldDB" id="B0XQ97"/>
<evidence type="ECO:0000313" key="1">
    <source>
        <dbReference type="EMBL" id="EDP56211.1"/>
    </source>
</evidence>
<accession>B0XQ97</accession>
<proteinExistence type="predicted"/>
<dbReference type="HOGENOM" id="CLU_2722882_0_0_1"/>